<dbReference type="EMBL" id="JAMSCK010000007">
    <property type="protein sequence ID" value="MCM8570868.1"/>
    <property type="molecule type" value="Genomic_DNA"/>
</dbReference>
<dbReference type="Proteomes" id="UP001155077">
    <property type="component" value="Unassembled WGS sequence"/>
</dbReference>
<proteinExistence type="predicted"/>
<comment type="caution">
    <text evidence="1">The sequence shown here is derived from an EMBL/GenBank/DDBJ whole genome shotgun (WGS) entry which is preliminary data.</text>
</comment>
<reference evidence="1" key="1">
    <citation type="submission" date="2022-06" db="EMBL/GenBank/DDBJ databases">
        <title>Gramella sediminis sp. nov., isolated from deep-sea sediment of the Indian Ocean.</title>
        <authorList>
            <person name="Yang L."/>
        </authorList>
    </citation>
    <scope>NUCLEOTIDE SEQUENCE</scope>
    <source>
        <strain evidence="1">HMD3159</strain>
    </source>
</reference>
<protein>
    <submittedName>
        <fullName evidence="1">Uncharacterized protein</fullName>
    </submittedName>
</protein>
<gene>
    <name evidence="1" type="ORF">NE848_15840</name>
</gene>
<evidence type="ECO:0000313" key="2">
    <source>
        <dbReference type="Proteomes" id="UP001155077"/>
    </source>
</evidence>
<sequence length="58" mass="6706">MVQKGDRVKHKNPEIDAKKGVMQVFEIKNNYAVCGYGDFERLGQGMETYIITDLEKIR</sequence>
<evidence type="ECO:0000313" key="1">
    <source>
        <dbReference type="EMBL" id="MCM8570868.1"/>
    </source>
</evidence>
<dbReference type="RefSeq" id="WP_252115518.1">
    <property type="nucleotide sequence ID" value="NZ_JAMSCK010000007.1"/>
</dbReference>
<accession>A0ABT0Z626</accession>
<keyword evidence="2" id="KW-1185">Reference proteome</keyword>
<organism evidence="1 2">
    <name type="scientific">Gramella jeungdoensis</name>
    <dbReference type="NCBI Taxonomy" id="708091"/>
    <lineage>
        <taxon>Bacteria</taxon>
        <taxon>Pseudomonadati</taxon>
        <taxon>Bacteroidota</taxon>
        <taxon>Flavobacteriia</taxon>
        <taxon>Flavobacteriales</taxon>
        <taxon>Flavobacteriaceae</taxon>
        <taxon>Christiangramia</taxon>
    </lineage>
</organism>
<name>A0ABT0Z626_9FLAO</name>